<dbReference type="PANTHER" id="PTHR11328">
    <property type="entry name" value="MAJOR FACILITATOR SUPERFAMILY DOMAIN-CONTAINING PROTEIN"/>
    <property type="match status" value="1"/>
</dbReference>
<dbReference type="InterPro" id="IPR039672">
    <property type="entry name" value="MFS_2"/>
</dbReference>
<keyword evidence="3" id="KW-0812">Transmembrane</keyword>
<evidence type="ECO:0000313" key="5">
    <source>
        <dbReference type="Proteomes" id="UP000290624"/>
    </source>
</evidence>
<feature type="transmembrane region" description="Helical" evidence="3">
    <location>
        <begin position="62"/>
        <end position="80"/>
    </location>
</feature>
<dbReference type="GO" id="GO:0006814">
    <property type="term" value="P:sodium ion transport"/>
    <property type="evidence" value="ECO:0007669"/>
    <property type="project" value="InterPro"/>
</dbReference>
<reference evidence="4 5" key="1">
    <citation type="submission" date="2018-01" db="EMBL/GenBank/DDBJ databases">
        <title>Lactibacter flavus gen. nov., sp. nov., a novel bacterium of the family Propionibacteriaceae isolated from raw milk and dairy products.</title>
        <authorList>
            <person name="Wenning M."/>
            <person name="Breitenwieser F."/>
            <person name="Huptas C."/>
            <person name="von Neubeck M."/>
            <person name="Busse H.-J."/>
            <person name="Scherer S."/>
        </authorList>
    </citation>
    <scope>NUCLEOTIDE SEQUENCE [LARGE SCALE GENOMIC DNA]</scope>
    <source>
        <strain evidence="4 5">VG341</strain>
    </source>
</reference>
<dbReference type="GO" id="GO:0015293">
    <property type="term" value="F:symporter activity"/>
    <property type="evidence" value="ECO:0007669"/>
    <property type="project" value="UniProtKB-KW"/>
</dbReference>
<feature type="transmembrane region" description="Helical" evidence="3">
    <location>
        <begin position="30"/>
        <end position="50"/>
    </location>
</feature>
<keyword evidence="2" id="KW-0769">Symport</keyword>
<dbReference type="EMBL" id="PPCV01000002">
    <property type="protein sequence ID" value="RXW33188.1"/>
    <property type="molecule type" value="Genomic_DNA"/>
</dbReference>
<comment type="caution">
    <text evidence="4">The sequence shown here is derived from an EMBL/GenBank/DDBJ whole genome shotgun (WGS) entry which is preliminary data.</text>
</comment>
<dbReference type="GO" id="GO:0008643">
    <property type="term" value="P:carbohydrate transport"/>
    <property type="evidence" value="ECO:0007669"/>
    <property type="project" value="InterPro"/>
</dbReference>
<dbReference type="Proteomes" id="UP000290624">
    <property type="component" value="Unassembled WGS sequence"/>
</dbReference>
<accession>A0A4V1Q7N3</accession>
<feature type="transmembrane region" description="Helical" evidence="3">
    <location>
        <begin position="244"/>
        <end position="263"/>
    </location>
</feature>
<protein>
    <submittedName>
        <fullName evidence="4">Sugar transporter</fullName>
    </submittedName>
</protein>
<dbReference type="PANTHER" id="PTHR11328:SF36">
    <property type="entry name" value="MELIBIOSE PERMEASE"/>
    <property type="match status" value="1"/>
</dbReference>
<sequence>MVYTMMALFLIVFLTEVLDLDDTTLWWVNGILLVTRIVDAFTDIIMGGIIDNTATRWGAYKPWISVGAVATGVLTLVLFSDHGLSGAGFVLAFAVIYLAWGLSFTMNDIGYWSMLPSLTRDGAERERISALTKVFATIGLFVTVVAIVPVTTALGAGPSAWTTFAGIAVAIMLVGQCVTVFGVREPATTQVREHTPMRELFSIVARNDQLVWTAIAMMLFLIGYNTTTSFGIYFFKYAYRDEGMYAPFAAIVGVAQLLGFALFPLLRRRLSRRALFTLAMGLVIAGYVVFFFSPMNLIPIGIAGLLMFAGQAIVVVLMIVFLSDCIEYGEWKLGRRNGAVTFAVQPFINKIAGAVATAIVGATLIVTGINTAATPDDVTPEGLLGLRVMMLFFPLALMLVSYVVYRRGYRIDEAFRERILADLSARPSAQK</sequence>
<keyword evidence="5" id="KW-1185">Reference proteome</keyword>
<keyword evidence="1" id="KW-0813">Transport</keyword>
<dbReference type="AlphaFoldDB" id="A0A4V1Q7N3"/>
<dbReference type="InterPro" id="IPR036259">
    <property type="entry name" value="MFS_trans_sf"/>
</dbReference>
<evidence type="ECO:0000256" key="3">
    <source>
        <dbReference type="SAM" id="Phobius"/>
    </source>
</evidence>
<keyword evidence="4" id="KW-0762">Sugar transport</keyword>
<dbReference type="GO" id="GO:0005886">
    <property type="term" value="C:plasma membrane"/>
    <property type="evidence" value="ECO:0007669"/>
    <property type="project" value="TreeGrafter"/>
</dbReference>
<evidence type="ECO:0000313" key="4">
    <source>
        <dbReference type="EMBL" id="RXW33188.1"/>
    </source>
</evidence>
<keyword evidence="3" id="KW-0472">Membrane</keyword>
<feature type="transmembrane region" description="Helical" evidence="3">
    <location>
        <begin position="275"/>
        <end position="292"/>
    </location>
</feature>
<feature type="transmembrane region" description="Helical" evidence="3">
    <location>
        <begin position="86"/>
        <end position="109"/>
    </location>
</feature>
<dbReference type="SUPFAM" id="SSF103473">
    <property type="entry name" value="MFS general substrate transporter"/>
    <property type="match status" value="1"/>
</dbReference>
<feature type="transmembrane region" description="Helical" evidence="3">
    <location>
        <begin position="384"/>
        <end position="405"/>
    </location>
</feature>
<proteinExistence type="predicted"/>
<dbReference type="Pfam" id="PF13347">
    <property type="entry name" value="MFS_2"/>
    <property type="match status" value="1"/>
</dbReference>
<name>A0A4V1Q7N3_9ACTN</name>
<gene>
    <name evidence="4" type="ORF">C1706_04225</name>
</gene>
<feature type="transmembrane region" description="Helical" evidence="3">
    <location>
        <begin position="298"/>
        <end position="326"/>
    </location>
</feature>
<feature type="transmembrane region" description="Helical" evidence="3">
    <location>
        <begin position="130"/>
        <end position="154"/>
    </location>
</feature>
<dbReference type="NCBIfam" id="TIGR00792">
    <property type="entry name" value="gph"/>
    <property type="match status" value="1"/>
</dbReference>
<feature type="transmembrane region" description="Helical" evidence="3">
    <location>
        <begin position="160"/>
        <end position="183"/>
    </location>
</feature>
<feature type="transmembrane region" description="Helical" evidence="3">
    <location>
        <begin position="347"/>
        <end position="372"/>
    </location>
</feature>
<evidence type="ECO:0000256" key="1">
    <source>
        <dbReference type="ARBA" id="ARBA00022448"/>
    </source>
</evidence>
<keyword evidence="3" id="KW-1133">Transmembrane helix</keyword>
<feature type="transmembrane region" description="Helical" evidence="3">
    <location>
        <begin position="204"/>
        <end position="224"/>
    </location>
</feature>
<dbReference type="Gene3D" id="1.20.1250.20">
    <property type="entry name" value="MFS general substrate transporter like domains"/>
    <property type="match status" value="1"/>
</dbReference>
<evidence type="ECO:0000256" key="2">
    <source>
        <dbReference type="ARBA" id="ARBA00022847"/>
    </source>
</evidence>
<dbReference type="InterPro" id="IPR001927">
    <property type="entry name" value="Na/Gal_symport"/>
</dbReference>
<dbReference type="OrthoDB" id="181905at2"/>
<organism evidence="4 5">
    <name type="scientific">Propioniciclava flava</name>
    <dbReference type="NCBI Taxonomy" id="2072026"/>
    <lineage>
        <taxon>Bacteria</taxon>
        <taxon>Bacillati</taxon>
        <taxon>Actinomycetota</taxon>
        <taxon>Actinomycetes</taxon>
        <taxon>Propionibacteriales</taxon>
        <taxon>Propionibacteriaceae</taxon>
        <taxon>Propioniciclava</taxon>
    </lineage>
</organism>